<organism evidence="1 2">
    <name type="scientific">Portunus trituberculatus</name>
    <name type="common">Swimming crab</name>
    <name type="synonym">Neptunus trituberculatus</name>
    <dbReference type="NCBI Taxonomy" id="210409"/>
    <lineage>
        <taxon>Eukaryota</taxon>
        <taxon>Metazoa</taxon>
        <taxon>Ecdysozoa</taxon>
        <taxon>Arthropoda</taxon>
        <taxon>Crustacea</taxon>
        <taxon>Multicrustacea</taxon>
        <taxon>Malacostraca</taxon>
        <taxon>Eumalacostraca</taxon>
        <taxon>Eucarida</taxon>
        <taxon>Decapoda</taxon>
        <taxon>Pleocyemata</taxon>
        <taxon>Brachyura</taxon>
        <taxon>Eubrachyura</taxon>
        <taxon>Portunoidea</taxon>
        <taxon>Portunidae</taxon>
        <taxon>Portuninae</taxon>
        <taxon>Portunus</taxon>
    </lineage>
</organism>
<protein>
    <submittedName>
        <fullName evidence="1">Uncharacterized protein</fullName>
    </submittedName>
</protein>
<evidence type="ECO:0000313" key="2">
    <source>
        <dbReference type="Proteomes" id="UP000324222"/>
    </source>
</evidence>
<gene>
    <name evidence="1" type="ORF">E2C01_065150</name>
</gene>
<sequence>MGPRALCGSSSARVRILATVRG</sequence>
<comment type="caution">
    <text evidence="1">The sequence shown here is derived from an EMBL/GenBank/DDBJ whole genome shotgun (WGS) entry which is preliminary data.</text>
</comment>
<dbReference type="EMBL" id="VSRR010031900">
    <property type="protein sequence ID" value="MPC70888.1"/>
    <property type="molecule type" value="Genomic_DNA"/>
</dbReference>
<proteinExistence type="predicted"/>
<keyword evidence="2" id="KW-1185">Reference proteome</keyword>
<name>A0A5B7HQA6_PORTR</name>
<reference evidence="1 2" key="1">
    <citation type="submission" date="2019-05" db="EMBL/GenBank/DDBJ databases">
        <title>Another draft genome of Portunus trituberculatus and its Hox gene families provides insights of decapod evolution.</title>
        <authorList>
            <person name="Jeong J.-H."/>
            <person name="Song I."/>
            <person name="Kim S."/>
            <person name="Choi T."/>
            <person name="Kim D."/>
            <person name="Ryu S."/>
            <person name="Kim W."/>
        </authorList>
    </citation>
    <scope>NUCLEOTIDE SEQUENCE [LARGE SCALE GENOMIC DNA]</scope>
    <source>
        <tissue evidence="1">Muscle</tissue>
    </source>
</reference>
<accession>A0A5B7HQA6</accession>
<dbReference type="AlphaFoldDB" id="A0A5B7HQA6"/>
<evidence type="ECO:0000313" key="1">
    <source>
        <dbReference type="EMBL" id="MPC70888.1"/>
    </source>
</evidence>
<dbReference type="Proteomes" id="UP000324222">
    <property type="component" value="Unassembled WGS sequence"/>
</dbReference>